<organism evidence="3">
    <name type="scientific">Laccaria bicolor (strain S238N-H82 / ATCC MYA-4686)</name>
    <name type="common">Bicoloured deceiver</name>
    <name type="synonym">Laccaria laccata var. bicolor</name>
    <dbReference type="NCBI Taxonomy" id="486041"/>
    <lineage>
        <taxon>Eukaryota</taxon>
        <taxon>Fungi</taxon>
        <taxon>Dikarya</taxon>
        <taxon>Basidiomycota</taxon>
        <taxon>Agaricomycotina</taxon>
        <taxon>Agaricomycetes</taxon>
        <taxon>Agaricomycetidae</taxon>
        <taxon>Agaricales</taxon>
        <taxon>Agaricineae</taxon>
        <taxon>Hydnangiaceae</taxon>
        <taxon>Laccaria</taxon>
    </lineage>
</organism>
<protein>
    <submittedName>
        <fullName evidence="2">Predicted protein</fullName>
    </submittedName>
</protein>
<feature type="region of interest" description="Disordered" evidence="1">
    <location>
        <begin position="1"/>
        <end position="53"/>
    </location>
</feature>
<keyword evidence="3" id="KW-1185">Reference proteome</keyword>
<evidence type="ECO:0000313" key="2">
    <source>
        <dbReference type="EMBL" id="EDR05306.1"/>
    </source>
</evidence>
<dbReference type="RefSeq" id="XP_001883864.1">
    <property type="nucleotide sequence ID" value="XM_001883829.1"/>
</dbReference>
<feature type="compositionally biased region" description="Acidic residues" evidence="1">
    <location>
        <begin position="21"/>
        <end position="33"/>
    </location>
</feature>
<dbReference type="HOGENOM" id="CLU_3069087_0_0_1"/>
<dbReference type="EMBL" id="DS547113">
    <property type="protein sequence ID" value="EDR05306.1"/>
    <property type="molecule type" value="Genomic_DNA"/>
</dbReference>
<dbReference type="KEGG" id="lbc:LACBIDRAFT_303090"/>
<reference evidence="2 3" key="1">
    <citation type="journal article" date="2008" name="Nature">
        <title>The genome of Laccaria bicolor provides insights into mycorrhizal symbiosis.</title>
        <authorList>
            <person name="Martin F."/>
            <person name="Aerts A."/>
            <person name="Ahren D."/>
            <person name="Brun A."/>
            <person name="Danchin E.G.J."/>
            <person name="Duchaussoy F."/>
            <person name="Gibon J."/>
            <person name="Kohler A."/>
            <person name="Lindquist E."/>
            <person name="Pereda V."/>
            <person name="Salamov A."/>
            <person name="Shapiro H.J."/>
            <person name="Wuyts J."/>
            <person name="Blaudez D."/>
            <person name="Buee M."/>
            <person name="Brokstein P."/>
            <person name="Canbaeck B."/>
            <person name="Cohen D."/>
            <person name="Courty P.E."/>
            <person name="Coutinho P.M."/>
            <person name="Delaruelle C."/>
            <person name="Detter J.C."/>
            <person name="Deveau A."/>
            <person name="DiFazio S."/>
            <person name="Duplessis S."/>
            <person name="Fraissinet-Tachet L."/>
            <person name="Lucic E."/>
            <person name="Frey-Klett P."/>
            <person name="Fourrey C."/>
            <person name="Feussner I."/>
            <person name="Gay G."/>
            <person name="Grimwood J."/>
            <person name="Hoegger P.J."/>
            <person name="Jain P."/>
            <person name="Kilaru S."/>
            <person name="Labbe J."/>
            <person name="Lin Y.C."/>
            <person name="Legue V."/>
            <person name="Le Tacon F."/>
            <person name="Marmeisse R."/>
            <person name="Melayah D."/>
            <person name="Montanini B."/>
            <person name="Muratet M."/>
            <person name="Nehls U."/>
            <person name="Niculita-Hirzel H."/>
            <person name="Oudot-Le Secq M.P."/>
            <person name="Peter M."/>
            <person name="Quesneville H."/>
            <person name="Rajashekar B."/>
            <person name="Reich M."/>
            <person name="Rouhier N."/>
            <person name="Schmutz J."/>
            <person name="Yin T."/>
            <person name="Chalot M."/>
            <person name="Henrissat B."/>
            <person name="Kuees U."/>
            <person name="Lucas S."/>
            <person name="Van de Peer Y."/>
            <person name="Podila G.K."/>
            <person name="Polle A."/>
            <person name="Pukkila P.J."/>
            <person name="Richardson P.M."/>
            <person name="Rouze P."/>
            <person name="Sanders I.R."/>
            <person name="Stajich J.E."/>
            <person name="Tunlid A."/>
            <person name="Tuskan G."/>
            <person name="Grigoriev I.V."/>
        </authorList>
    </citation>
    <scope>NUCLEOTIDE SEQUENCE [LARGE SCALE GENOMIC DNA]</scope>
    <source>
        <strain evidence="3">S238N-H82 / ATCC MYA-4686</strain>
    </source>
</reference>
<dbReference type="GeneID" id="6079635"/>
<evidence type="ECO:0000313" key="3">
    <source>
        <dbReference type="Proteomes" id="UP000001194"/>
    </source>
</evidence>
<feature type="compositionally biased region" description="Basic and acidic residues" evidence="1">
    <location>
        <begin position="1"/>
        <end position="11"/>
    </location>
</feature>
<name>B0DIX0_LACBS</name>
<gene>
    <name evidence="2" type="ORF">LACBIDRAFT_303090</name>
</gene>
<dbReference type="Proteomes" id="UP000001194">
    <property type="component" value="Unassembled WGS sequence"/>
</dbReference>
<feature type="compositionally biased region" description="Polar residues" evidence="1">
    <location>
        <begin position="34"/>
        <end position="47"/>
    </location>
</feature>
<dbReference type="InParanoid" id="B0DIX0"/>
<proteinExistence type="predicted"/>
<dbReference type="AlphaFoldDB" id="B0DIX0"/>
<accession>B0DIX0</accession>
<evidence type="ECO:0000256" key="1">
    <source>
        <dbReference type="SAM" id="MobiDB-lite"/>
    </source>
</evidence>
<sequence>MRMDTREDRYKYSHRRRSDSLDEDDCLENDSTTDSDVTIPPTHNSASAVPLLH</sequence>